<accession>A0ABS3Q8H9</accession>
<dbReference type="EMBL" id="JAGETZ010000001">
    <property type="protein sequence ID" value="MBO2007556.1"/>
    <property type="molecule type" value="Genomic_DNA"/>
</dbReference>
<dbReference type="RefSeq" id="WP_208173094.1">
    <property type="nucleotide sequence ID" value="NZ_JAGETZ010000001.1"/>
</dbReference>
<organism evidence="2 3">
    <name type="scientific">Hymenobacter negativus</name>
    <dbReference type="NCBI Taxonomy" id="2795026"/>
    <lineage>
        <taxon>Bacteria</taxon>
        <taxon>Pseudomonadati</taxon>
        <taxon>Bacteroidota</taxon>
        <taxon>Cytophagia</taxon>
        <taxon>Cytophagales</taxon>
        <taxon>Hymenobacteraceae</taxon>
        <taxon>Hymenobacter</taxon>
    </lineage>
</organism>
<keyword evidence="1" id="KW-0175">Coiled coil</keyword>
<reference evidence="2 3" key="1">
    <citation type="submission" date="2021-03" db="EMBL/GenBank/DDBJ databases">
        <authorList>
            <person name="Kim M.K."/>
        </authorList>
    </citation>
    <scope>NUCLEOTIDE SEQUENCE [LARGE SCALE GENOMIC DNA]</scope>
    <source>
        <strain evidence="2 3">BT442</strain>
    </source>
</reference>
<dbReference type="Proteomes" id="UP000664369">
    <property type="component" value="Unassembled WGS sequence"/>
</dbReference>
<gene>
    <name evidence="2" type="ORF">J4E00_00740</name>
</gene>
<sequence length="252" mass="27321">MEHPLNNVITWLEAGANADYRTGVLLLQEHGGRRTLVNLLLRKESTSNREKLRYELVKIGCQGRLQDVAEVLNHFAQNVQGAVPLPVNAEDVAPSPDFASKATAPAEQPAPEAVTEAVKADVDAITQLMQGLYNHRCQLSNGLADLPEGEGPRVVGDILCLQNQYNALAEKRRRLVAGEPVAPEQPAAEAAPVIDRAQLAKDRQNLRSNLSKTKGKLAKAASEAKKAELEQKIAQMGVELAHLDMQLALPQA</sequence>
<feature type="coiled-coil region" evidence="1">
    <location>
        <begin position="196"/>
        <end position="246"/>
    </location>
</feature>
<keyword evidence="3" id="KW-1185">Reference proteome</keyword>
<evidence type="ECO:0000256" key="1">
    <source>
        <dbReference type="SAM" id="Coils"/>
    </source>
</evidence>
<protein>
    <submittedName>
        <fullName evidence="2">Uncharacterized protein</fullName>
    </submittedName>
</protein>
<name>A0ABS3Q8H9_9BACT</name>
<evidence type="ECO:0000313" key="2">
    <source>
        <dbReference type="EMBL" id="MBO2007556.1"/>
    </source>
</evidence>
<comment type="caution">
    <text evidence="2">The sequence shown here is derived from an EMBL/GenBank/DDBJ whole genome shotgun (WGS) entry which is preliminary data.</text>
</comment>
<proteinExistence type="predicted"/>
<evidence type="ECO:0000313" key="3">
    <source>
        <dbReference type="Proteomes" id="UP000664369"/>
    </source>
</evidence>